<dbReference type="SUPFAM" id="SSF50044">
    <property type="entry name" value="SH3-domain"/>
    <property type="match status" value="1"/>
</dbReference>
<name>A0A1G4KQE5_KOMPC</name>
<dbReference type="SMART" id="SM00326">
    <property type="entry name" value="SH3"/>
    <property type="match status" value="1"/>
</dbReference>
<accession>A0A1G4KQE5</accession>
<gene>
    <name evidence="4" type="ordered locus">PP7435_Chr3-0710</name>
</gene>
<keyword evidence="5" id="KW-1185">Reference proteome</keyword>
<dbReference type="Gene3D" id="2.30.30.40">
    <property type="entry name" value="SH3 Domains"/>
    <property type="match status" value="1"/>
</dbReference>
<dbReference type="SUPFAM" id="SSF103657">
    <property type="entry name" value="BAR/IMD domain-like"/>
    <property type="match status" value="1"/>
</dbReference>
<organism evidence="4 5">
    <name type="scientific">Komagataella phaffii (strain ATCC 76273 / CBS 7435 / CECT 11047 / NRRL Y-11430 / Wegner 21-1)</name>
    <name type="common">Yeast</name>
    <name type="synonym">Pichia pastoris</name>
    <dbReference type="NCBI Taxonomy" id="981350"/>
    <lineage>
        <taxon>Eukaryota</taxon>
        <taxon>Fungi</taxon>
        <taxon>Dikarya</taxon>
        <taxon>Ascomycota</taxon>
        <taxon>Saccharomycotina</taxon>
        <taxon>Pichiomycetes</taxon>
        <taxon>Pichiales</taxon>
        <taxon>Pichiaceae</taxon>
        <taxon>Komagataella</taxon>
    </lineage>
</organism>
<protein>
    <recommendedName>
        <fullName evidence="3">SH3 domain-containing protein</fullName>
    </recommendedName>
</protein>
<sequence>MSLCTSAELDPVTQNHINVFNFKKMKVDWNDVKENVIRAPQIFLQRTNLASTNPSLIDDEIIGLQTNFKNLVTNCKHLQVSLKRYEESAKFMVECGLQTGQSLKSLVADTSKTRSEIDSLFLNKINQYNMVFQDCKPIVIEVLTSLNDRVGSRLKQLESHNKEVASLLRQREYALLDLNKEMLCLERLKAKGNLMTCKEQQKIFTTERKLTVCERNFTKLNRVIKQELPVYLVISKSIIENILQVIYFGTLTVFYELQNKLKSLERDINLHDADQSHYSTTTKNMELVSVFKAKHAPVALQVDSLKICHFYEKNLRNVASNIPSASTIVTNYSGLKIVQEDKDLVCVAGYNFEKINDQDLSFKRGDHIKVLKQEGSWWKGELNGKVGNFPSNYVELI</sequence>
<dbReference type="GO" id="GO:0051666">
    <property type="term" value="P:actin cortical patch localization"/>
    <property type="evidence" value="ECO:0007669"/>
    <property type="project" value="InterPro"/>
</dbReference>
<dbReference type="Pfam" id="PF00018">
    <property type="entry name" value="SH3_1"/>
    <property type="match status" value="1"/>
</dbReference>
<keyword evidence="1 2" id="KW-0728">SH3 domain</keyword>
<evidence type="ECO:0000256" key="1">
    <source>
        <dbReference type="ARBA" id="ARBA00022443"/>
    </source>
</evidence>
<dbReference type="PANTHER" id="PTHR47174">
    <property type="entry name" value="BRIDGING INTEGRATOR 3"/>
    <property type="match status" value="1"/>
</dbReference>
<dbReference type="GO" id="GO:0006897">
    <property type="term" value="P:endocytosis"/>
    <property type="evidence" value="ECO:0007669"/>
    <property type="project" value="InterPro"/>
</dbReference>
<evidence type="ECO:0000313" key="4">
    <source>
        <dbReference type="EMBL" id="SCV12237.1"/>
    </source>
</evidence>
<dbReference type="PANTHER" id="PTHR47174:SF1">
    <property type="entry name" value="REDUCED VIABILITY UPON STARVATION PROTEIN 167"/>
    <property type="match status" value="1"/>
</dbReference>
<dbReference type="PROSITE" id="PS50002">
    <property type="entry name" value="SH3"/>
    <property type="match status" value="1"/>
</dbReference>
<dbReference type="InterPro" id="IPR027267">
    <property type="entry name" value="AH/BAR_dom_sf"/>
</dbReference>
<evidence type="ECO:0000313" key="5">
    <source>
        <dbReference type="Proteomes" id="UP000006853"/>
    </source>
</evidence>
<dbReference type="GO" id="GO:1990528">
    <property type="term" value="C:Rvs161p-Rvs167p complex"/>
    <property type="evidence" value="ECO:0007669"/>
    <property type="project" value="TreeGrafter"/>
</dbReference>
<evidence type="ECO:0000259" key="3">
    <source>
        <dbReference type="PROSITE" id="PS50002"/>
    </source>
</evidence>
<reference evidence="4 5" key="1">
    <citation type="journal article" date="2011" name="J. Biotechnol.">
        <title>High-quality genome sequence of Pichia pastoris CBS7435.</title>
        <authorList>
            <person name="Kuberl A."/>
            <person name="Schneider J."/>
            <person name="Thallinger G.G."/>
            <person name="Anderl I."/>
            <person name="Wibberg D."/>
            <person name="Hajek T."/>
            <person name="Jaenicke S."/>
            <person name="Brinkrolf K."/>
            <person name="Goesmann A."/>
            <person name="Szczepanowski R."/>
            <person name="Puhler A."/>
            <person name="Schwab H."/>
            <person name="Glieder A."/>
            <person name="Pichler H."/>
        </authorList>
    </citation>
    <scope>NUCLEOTIDE SEQUENCE [LARGE SCALE GENOMIC DNA]</scope>
    <source>
        <strain evidence="5">ATCC 76273 / CBS 7435 / CECT 11047 / NRRL Y-11430 / Wegner 21-1</strain>
    </source>
</reference>
<reference evidence="4 5" key="2">
    <citation type="journal article" date="2016" name="FEMS Yeast Res.">
        <title>Curation of the genome annotation of Pichia pastoris (Komagataella phaffii) CBS7435 from gene level to protein function.</title>
        <authorList>
            <person name="Valli M."/>
            <person name="Tatto N.E."/>
            <person name="Peymann A."/>
            <person name="Gruber C."/>
            <person name="Landes N."/>
            <person name="Ekker H."/>
            <person name="Thallinger G.G."/>
            <person name="Mattanovich D."/>
            <person name="Gasser B."/>
            <person name="Graf A.B."/>
        </authorList>
    </citation>
    <scope>GENOME REANNOTATION</scope>
    <source>
        <strain evidence="4 5">ATCC 76273 / CBS 7435 / CECT 11047 / NRRL Y-11430 / Wegner 21-1</strain>
    </source>
</reference>
<dbReference type="InterPro" id="IPR001452">
    <property type="entry name" value="SH3_domain"/>
</dbReference>
<dbReference type="FunFam" id="2.30.30.40:FF:000072">
    <property type="entry name" value="Unconventional Myosin IB"/>
    <property type="match status" value="1"/>
</dbReference>
<dbReference type="GO" id="GO:0097320">
    <property type="term" value="P:plasma membrane tubulation"/>
    <property type="evidence" value="ECO:0007669"/>
    <property type="project" value="TreeGrafter"/>
</dbReference>
<proteinExistence type="predicted"/>
<dbReference type="GO" id="GO:0031097">
    <property type="term" value="C:medial cortex"/>
    <property type="evidence" value="ECO:0007669"/>
    <property type="project" value="TreeGrafter"/>
</dbReference>
<dbReference type="GO" id="GO:0043332">
    <property type="term" value="C:mating projection tip"/>
    <property type="evidence" value="ECO:0007669"/>
    <property type="project" value="TreeGrafter"/>
</dbReference>
<dbReference type="InterPro" id="IPR046982">
    <property type="entry name" value="BIN3/RVS161-like"/>
</dbReference>
<dbReference type="Proteomes" id="UP000006853">
    <property type="component" value="Chromosome 3"/>
</dbReference>
<feature type="domain" description="SH3" evidence="3">
    <location>
        <begin position="341"/>
        <end position="397"/>
    </location>
</feature>
<dbReference type="GO" id="GO:0008289">
    <property type="term" value="F:lipid binding"/>
    <property type="evidence" value="ECO:0007669"/>
    <property type="project" value="TreeGrafter"/>
</dbReference>
<evidence type="ECO:0000256" key="2">
    <source>
        <dbReference type="PROSITE-ProRule" id="PRU00192"/>
    </source>
</evidence>
<dbReference type="AlphaFoldDB" id="A0A1G4KQE5"/>
<dbReference type="GO" id="GO:0030479">
    <property type="term" value="C:actin cortical patch"/>
    <property type="evidence" value="ECO:0007669"/>
    <property type="project" value="TreeGrafter"/>
</dbReference>
<dbReference type="PRINTS" id="PR00452">
    <property type="entry name" value="SH3DOMAIN"/>
</dbReference>
<dbReference type="EMBL" id="FR839630">
    <property type="protein sequence ID" value="SCV12237.1"/>
    <property type="molecule type" value="Genomic_DNA"/>
</dbReference>
<dbReference type="InterPro" id="IPR036028">
    <property type="entry name" value="SH3-like_dom_sf"/>
</dbReference>
<dbReference type="Gene3D" id="1.20.1270.60">
    <property type="entry name" value="Arfaptin homology (AH) domain/BAR domain"/>
    <property type="match status" value="1"/>
</dbReference>